<dbReference type="EMBL" id="JBHMBH010000006">
    <property type="protein sequence ID" value="MFB9712867.1"/>
    <property type="molecule type" value="Genomic_DNA"/>
</dbReference>
<evidence type="ECO:0000259" key="3">
    <source>
        <dbReference type="Pfam" id="PF13458"/>
    </source>
</evidence>
<dbReference type="Pfam" id="PF13458">
    <property type="entry name" value="Peripla_BP_6"/>
    <property type="match status" value="1"/>
</dbReference>
<evidence type="ECO:0000313" key="4">
    <source>
        <dbReference type="EMBL" id="MFB9712867.1"/>
    </source>
</evidence>
<dbReference type="Gene3D" id="3.40.50.2300">
    <property type="match status" value="2"/>
</dbReference>
<dbReference type="InterPro" id="IPR028082">
    <property type="entry name" value="Peripla_BP_I"/>
</dbReference>
<dbReference type="SUPFAM" id="SSF53822">
    <property type="entry name" value="Periplasmic binding protein-like I"/>
    <property type="match status" value="1"/>
</dbReference>
<dbReference type="InterPro" id="IPR028081">
    <property type="entry name" value="Leu-bd"/>
</dbReference>
<dbReference type="PANTHER" id="PTHR30483:SF6">
    <property type="entry name" value="PERIPLASMIC BINDING PROTEIN OF ABC TRANSPORTER FOR NATURAL AMINO ACIDS"/>
    <property type="match status" value="1"/>
</dbReference>
<organism evidence="4 5">
    <name type="scientific">Arthrobacter methylotrophus</name>
    <dbReference type="NCBI Taxonomy" id="121291"/>
    <lineage>
        <taxon>Bacteria</taxon>
        <taxon>Bacillati</taxon>
        <taxon>Actinomycetota</taxon>
        <taxon>Actinomycetes</taxon>
        <taxon>Micrococcales</taxon>
        <taxon>Micrococcaceae</taxon>
        <taxon>Arthrobacter</taxon>
    </lineage>
</organism>
<feature type="domain" description="Leucine-binding protein" evidence="3">
    <location>
        <begin position="12"/>
        <end position="320"/>
    </location>
</feature>
<accession>A0ABV5UK36</accession>
<dbReference type="InterPro" id="IPR051010">
    <property type="entry name" value="BCAA_transport"/>
</dbReference>
<evidence type="ECO:0000256" key="2">
    <source>
        <dbReference type="ARBA" id="ARBA00022729"/>
    </source>
</evidence>
<dbReference type="Proteomes" id="UP001589536">
    <property type="component" value="Unassembled WGS sequence"/>
</dbReference>
<keyword evidence="2" id="KW-0732">Signal</keyword>
<comment type="caution">
    <text evidence="4">The sequence shown here is derived from an EMBL/GenBank/DDBJ whole genome shotgun (WGS) entry which is preliminary data.</text>
</comment>
<protein>
    <submittedName>
        <fullName evidence="4">ABC transporter substrate-binding protein</fullName>
    </submittedName>
</protein>
<dbReference type="RefSeq" id="WP_376953349.1">
    <property type="nucleotide sequence ID" value="NZ_JBHMBH010000006.1"/>
</dbReference>
<proteinExistence type="inferred from homology"/>
<evidence type="ECO:0000256" key="1">
    <source>
        <dbReference type="ARBA" id="ARBA00010062"/>
    </source>
</evidence>
<evidence type="ECO:0000313" key="5">
    <source>
        <dbReference type="Proteomes" id="UP001589536"/>
    </source>
</evidence>
<reference evidence="4 5" key="1">
    <citation type="submission" date="2024-09" db="EMBL/GenBank/DDBJ databases">
        <authorList>
            <person name="Sun Q."/>
            <person name="Mori K."/>
        </authorList>
    </citation>
    <scope>NUCLEOTIDE SEQUENCE [LARGE SCALE GENOMIC DNA]</scope>
    <source>
        <strain evidence="4 5">JCM 13519</strain>
    </source>
</reference>
<name>A0ABV5UK36_9MICC</name>
<dbReference type="PANTHER" id="PTHR30483">
    <property type="entry name" value="LEUCINE-SPECIFIC-BINDING PROTEIN"/>
    <property type="match status" value="1"/>
</dbReference>
<keyword evidence="5" id="KW-1185">Reference proteome</keyword>
<sequence>MSSVTPSGDGVLRIGVILDNSGSSAFLNESELAAAKLAVKQINDAGGFKGSPVELLPASGVSEGSSAAAFSADTASQAKALLSAHADVVVGPTDSSHAPAAIDVLSPARIPLISPANTASGLSSYKSGGFYFRTSAADAAQGSVLAKLAHDAGAKRISVLHEAGDYGTRVSGAVVDAARSLGMEAVSNAEFTAGKAAPAAASIKSGSPDAVVVVARDGAPGALAELVNAGLGGKQLILSDGAIRQYGTTLGAGGLDGARGILPGVFPSVEFQSGLTGIDPNLKDTTYAAETFDAVTLAALAAAAANDDAGGSIAAWLTTVSGGVRPTSGDAASKERTSCASYKDCVEVLKGAKLPDYDGESGAIGFDVNGDVTSSNYMVFTYGADNTARVSGKETASRTP</sequence>
<gene>
    <name evidence="4" type="ORF">ACFFPI_01690</name>
</gene>
<comment type="similarity">
    <text evidence="1">Belongs to the leucine-binding protein family.</text>
</comment>